<keyword evidence="1" id="KW-0175">Coiled coil</keyword>
<keyword evidence="5" id="KW-1185">Reference proteome</keyword>
<feature type="region of interest" description="Disordered" evidence="2">
    <location>
        <begin position="831"/>
        <end position="885"/>
    </location>
</feature>
<protein>
    <recommendedName>
        <fullName evidence="3">NACHT domain-containing protein</fullName>
    </recommendedName>
</protein>
<name>A0A0M0K997_9EUKA</name>
<evidence type="ECO:0000256" key="1">
    <source>
        <dbReference type="SAM" id="Coils"/>
    </source>
</evidence>
<proteinExistence type="predicted"/>
<dbReference type="EMBL" id="JWZX01000958">
    <property type="protein sequence ID" value="KOO35177.1"/>
    <property type="molecule type" value="Genomic_DNA"/>
</dbReference>
<evidence type="ECO:0000313" key="5">
    <source>
        <dbReference type="Proteomes" id="UP000037460"/>
    </source>
</evidence>
<gene>
    <name evidence="4" type="ORF">Ctob_016464</name>
</gene>
<feature type="compositionally biased region" description="Low complexity" evidence="2">
    <location>
        <begin position="849"/>
        <end position="885"/>
    </location>
</feature>
<dbReference type="Pfam" id="PF05729">
    <property type="entry name" value="NACHT"/>
    <property type="match status" value="1"/>
</dbReference>
<dbReference type="Proteomes" id="UP000037460">
    <property type="component" value="Unassembled WGS sequence"/>
</dbReference>
<dbReference type="OrthoDB" id="27537at2759"/>
<dbReference type="InterPro" id="IPR007111">
    <property type="entry name" value="NACHT_NTPase"/>
</dbReference>
<dbReference type="InterPro" id="IPR027417">
    <property type="entry name" value="P-loop_NTPase"/>
</dbReference>
<sequence>MSYGSDMKAVVSPFAAACTAVTQLAVSLLTEECTMSEYIESLTMYASNACTEVLSGIEHQLERTLQGPCEKVDEKVARLLTEESDPSALSKVDGVIRAALGLLQEASPVLATAKAGLEKLGRFLEKIHHMLKALASPKQLVGQLAERALLWAIERLQRKCAETEERLQRKCAEIAEIAEIGTLPTVKTVVEKLLHYAKALSSLGALRKGFEMAIFGCMAGGDTGLQSEMGEKLRAAGEKLRGALQQIVVKIVSFDGDSTEGAESPSVNDAVRLLNNVANLMTQDVDKSKASIAEANKLVQMLDAEVETLVQILRSETVGGAMKAMREAIEEAMRDAFEKAKREAMESAVLSGAGQTARTPQEGGVAAVDEALQLLTMLAHRTGSACAALKKAVRLTKHVSEAILSAQLPDLQVAGNAAITSALLAYKRDATEAQREKLRGSRAKIKAYARSLDTLLEDLNKQQLVETIRSVREAMLPEPKELSELSDASSSELRSLKRYVLGEVKEAFGKSVEGLKLQVLGELAEEAKTAVEDMVDAASNALDELELGGDGDALGGEILAQGKALMGSLMARASEASLSDMARAARIREVAVAAALRLRRALSLLQVKGSAALLESMTQELVTRHVYESDKRVKALLGCKSKGPSEAELAHAWEAEQRHIKLAMQTKLKELEKKMKRAEEEDDPFRKQLVLNECHAERQALAMAAKGCGDLGEKLNVVLDFLVGFQDELAGMSSKLDAVQGSVAALQQSLERKLGRPVLDVLQERIEQEEQTSRLQLEDVVYIPARGVVADERGKFEVGVNNPAFELLGRDCEVAPHGLVSFLTREDVEVSSKQLGGAPEEAPETVTNTASMAAPAPAPEAASEAPEPASVAAPETTPTTAPKAASVAASGPAVATGSPPRRSCLLIAGAAGSGKSTFLKKLLAYLRTEYRELRKKKHPQLKAVVVLLVPLGSLVNPMTDLWAEGLKKQYGLTQAQCDELREHVRKGEAEVLFLLDAYDELSASNIGKSLYQANNLEQYRSDEERKANVHSNPVVIYTCRSETLDGVKGG</sequence>
<evidence type="ECO:0000313" key="4">
    <source>
        <dbReference type="EMBL" id="KOO35177.1"/>
    </source>
</evidence>
<feature type="coiled-coil region" evidence="1">
    <location>
        <begin position="661"/>
        <end position="688"/>
    </location>
</feature>
<feature type="coiled-coil region" evidence="1">
    <location>
        <begin position="146"/>
        <end position="173"/>
    </location>
</feature>
<accession>A0A0M0K997</accession>
<feature type="non-terminal residue" evidence="4">
    <location>
        <position position="1050"/>
    </location>
</feature>
<evidence type="ECO:0000259" key="3">
    <source>
        <dbReference type="Pfam" id="PF05729"/>
    </source>
</evidence>
<dbReference type="SUPFAM" id="SSF52540">
    <property type="entry name" value="P-loop containing nucleoside triphosphate hydrolases"/>
    <property type="match status" value="2"/>
</dbReference>
<dbReference type="Gene3D" id="3.40.50.300">
    <property type="entry name" value="P-loop containing nucleotide triphosphate hydrolases"/>
    <property type="match status" value="1"/>
</dbReference>
<comment type="caution">
    <text evidence="4">The sequence shown here is derived from an EMBL/GenBank/DDBJ whole genome shotgun (WGS) entry which is preliminary data.</text>
</comment>
<dbReference type="AlphaFoldDB" id="A0A0M0K997"/>
<evidence type="ECO:0000256" key="2">
    <source>
        <dbReference type="SAM" id="MobiDB-lite"/>
    </source>
</evidence>
<reference evidence="5" key="1">
    <citation type="journal article" date="2015" name="PLoS Genet.">
        <title>Genome Sequence and Transcriptome Analyses of Chrysochromulina tobin: Metabolic Tools for Enhanced Algal Fitness in the Prominent Order Prymnesiales (Haptophyceae).</title>
        <authorList>
            <person name="Hovde B.T."/>
            <person name="Deodato C.R."/>
            <person name="Hunsperger H.M."/>
            <person name="Ryken S.A."/>
            <person name="Yost W."/>
            <person name="Jha R.K."/>
            <person name="Patterson J."/>
            <person name="Monnat R.J. Jr."/>
            <person name="Barlow S.B."/>
            <person name="Starkenburg S.R."/>
            <person name="Cattolico R.A."/>
        </authorList>
    </citation>
    <scope>NUCLEOTIDE SEQUENCE</scope>
    <source>
        <strain evidence="5">CCMP291</strain>
    </source>
</reference>
<feature type="domain" description="NACHT" evidence="3">
    <location>
        <begin position="905"/>
        <end position="1005"/>
    </location>
</feature>
<organism evidence="4 5">
    <name type="scientific">Chrysochromulina tobinii</name>
    <dbReference type="NCBI Taxonomy" id="1460289"/>
    <lineage>
        <taxon>Eukaryota</taxon>
        <taxon>Haptista</taxon>
        <taxon>Haptophyta</taxon>
        <taxon>Prymnesiophyceae</taxon>
        <taxon>Prymnesiales</taxon>
        <taxon>Chrysochromulinaceae</taxon>
        <taxon>Chrysochromulina</taxon>
    </lineage>
</organism>